<evidence type="ECO:0000313" key="3">
    <source>
        <dbReference type="EMBL" id="TKS75694.1"/>
    </source>
</evidence>
<reference evidence="3 4" key="1">
    <citation type="submission" date="2019-01" db="EMBL/GenBank/DDBJ databases">
        <title>Genome Assembly of Collichthys lucidus.</title>
        <authorList>
            <person name="Cai M."/>
            <person name="Xiao S."/>
        </authorList>
    </citation>
    <scope>NUCLEOTIDE SEQUENCE [LARGE SCALE GENOMIC DNA]</scope>
    <source>
        <strain evidence="3">JT15FE1705JMU</strain>
        <tissue evidence="3">Muscle</tissue>
    </source>
</reference>
<protein>
    <submittedName>
        <fullName evidence="3">PiggyBac transposable element-derived protein 3</fullName>
    </submittedName>
</protein>
<keyword evidence="4" id="KW-1185">Reference proteome</keyword>
<dbReference type="PANTHER" id="PTHR47272">
    <property type="entry name" value="DDE_TNP_1_7 DOMAIN-CONTAINING PROTEIN"/>
    <property type="match status" value="1"/>
</dbReference>
<feature type="region of interest" description="Disordered" evidence="1">
    <location>
        <begin position="14"/>
        <end position="49"/>
    </location>
</feature>
<name>A0A4U5ULC8_COLLU</name>
<accession>A0A4U5ULC8</accession>
<evidence type="ECO:0000313" key="4">
    <source>
        <dbReference type="Proteomes" id="UP000298787"/>
    </source>
</evidence>
<dbReference type="Proteomes" id="UP000298787">
    <property type="component" value="Chromosome 9"/>
</dbReference>
<evidence type="ECO:0000256" key="1">
    <source>
        <dbReference type="SAM" id="MobiDB-lite"/>
    </source>
</evidence>
<sequence>MDVSTFYGRKQEDCQVRAIPTDSEDSELDESESEEMDQEEWIPSGLRDTDPNKPLCLTTNELEQFLGTVLYMSLFGLPATRMFWNKATRVSQVADTMTLNRWEAIKNSLHFNNNERQEEGDPLFKIRPLVTQLTSKLVSIPMSEKLSVDKQMVPFKGRHRQKQYLASKPKKWGYKILILAGSDGIPHNMEIYTGRVNQPPELRDVGASGNVVLRLAQPIPKKQNYKLFFDNWWDRKQKRYISVPHPAVVKEYNQSMGGVDLLDSLIALYRTKVRSKKWYHRLVFHFLDMVITTTWLLYRRDCEGSGMGKKEVMKLYTFKSYVAEGLCKSGKSLEKKRGRHSLSIAGAYEEKRKRGPTAPIPVPDVRLDQTAHWLIMTGDKGRCRVSQCSGTPKAMCRKCNVHLCFTPDRNCFLKFHTE</sequence>
<dbReference type="Pfam" id="PF13843">
    <property type="entry name" value="DDE_Tnp_1_7"/>
    <property type="match status" value="2"/>
</dbReference>
<dbReference type="PANTHER" id="PTHR47272:SF1">
    <property type="entry name" value="PIGGYBAC TRANSPOSABLE ELEMENT-DERIVED PROTEIN 3-LIKE"/>
    <property type="match status" value="1"/>
</dbReference>
<feature type="compositionally biased region" description="Acidic residues" evidence="1">
    <location>
        <begin position="22"/>
        <end position="40"/>
    </location>
</feature>
<dbReference type="STRING" id="240159.A0A4U5ULC8"/>
<feature type="domain" description="PiggyBac transposable element-derived protein" evidence="2">
    <location>
        <begin position="52"/>
        <end position="231"/>
    </location>
</feature>
<dbReference type="EMBL" id="CM014086">
    <property type="protein sequence ID" value="TKS75694.1"/>
    <property type="molecule type" value="Genomic_DNA"/>
</dbReference>
<evidence type="ECO:0000259" key="2">
    <source>
        <dbReference type="Pfam" id="PF13843"/>
    </source>
</evidence>
<proteinExistence type="predicted"/>
<feature type="domain" description="PiggyBac transposable element-derived protein" evidence="2">
    <location>
        <begin position="240"/>
        <end position="292"/>
    </location>
</feature>
<gene>
    <name evidence="3" type="ORF">D9C73_010145</name>
</gene>
<dbReference type="AlphaFoldDB" id="A0A4U5ULC8"/>
<organism evidence="3 4">
    <name type="scientific">Collichthys lucidus</name>
    <name type="common">Big head croaker</name>
    <name type="synonym">Sciaena lucida</name>
    <dbReference type="NCBI Taxonomy" id="240159"/>
    <lineage>
        <taxon>Eukaryota</taxon>
        <taxon>Metazoa</taxon>
        <taxon>Chordata</taxon>
        <taxon>Craniata</taxon>
        <taxon>Vertebrata</taxon>
        <taxon>Euteleostomi</taxon>
        <taxon>Actinopterygii</taxon>
        <taxon>Neopterygii</taxon>
        <taxon>Teleostei</taxon>
        <taxon>Neoteleostei</taxon>
        <taxon>Acanthomorphata</taxon>
        <taxon>Eupercaria</taxon>
        <taxon>Sciaenidae</taxon>
        <taxon>Collichthys</taxon>
    </lineage>
</organism>
<dbReference type="InterPro" id="IPR029526">
    <property type="entry name" value="PGBD"/>
</dbReference>